<keyword evidence="2" id="KW-0479">Metal-binding</keyword>
<gene>
    <name evidence="6" type="ORF">METZ01_LOCUS85814</name>
</gene>
<evidence type="ECO:0000256" key="2">
    <source>
        <dbReference type="ARBA" id="ARBA00022723"/>
    </source>
</evidence>
<dbReference type="SUPFAM" id="SSF46626">
    <property type="entry name" value="Cytochrome c"/>
    <property type="match status" value="1"/>
</dbReference>
<evidence type="ECO:0000256" key="1">
    <source>
        <dbReference type="ARBA" id="ARBA00022617"/>
    </source>
</evidence>
<dbReference type="Gene3D" id="3.80.10.10">
    <property type="entry name" value="Ribonuclease Inhibitor"/>
    <property type="match status" value="1"/>
</dbReference>
<keyword evidence="3" id="KW-0408">Iron</keyword>
<evidence type="ECO:0000256" key="4">
    <source>
        <dbReference type="SAM" id="MobiDB-lite"/>
    </source>
</evidence>
<name>A0A381UXX1_9ZZZZ</name>
<organism evidence="6">
    <name type="scientific">marine metagenome</name>
    <dbReference type="NCBI Taxonomy" id="408172"/>
    <lineage>
        <taxon>unclassified sequences</taxon>
        <taxon>metagenomes</taxon>
        <taxon>ecological metagenomes</taxon>
    </lineage>
</organism>
<dbReference type="EMBL" id="UINC01007372">
    <property type="protein sequence ID" value="SVA32960.1"/>
    <property type="molecule type" value="Genomic_DNA"/>
</dbReference>
<dbReference type="InterPro" id="IPR009056">
    <property type="entry name" value="Cyt_c-like_dom"/>
</dbReference>
<dbReference type="GO" id="GO:0020037">
    <property type="term" value="F:heme binding"/>
    <property type="evidence" value="ECO:0007669"/>
    <property type="project" value="InterPro"/>
</dbReference>
<dbReference type="PANTHER" id="PTHR35889">
    <property type="entry name" value="CYCLOINULO-OLIGOSACCHARIDE FRUCTANOTRANSFERASE-RELATED"/>
    <property type="match status" value="1"/>
</dbReference>
<evidence type="ECO:0000256" key="3">
    <source>
        <dbReference type="ARBA" id="ARBA00023004"/>
    </source>
</evidence>
<feature type="region of interest" description="Disordered" evidence="4">
    <location>
        <begin position="316"/>
        <end position="373"/>
    </location>
</feature>
<sequence length="469" mass="51231">MRKTIAIILSVAALGLNGRAENKVDFAKSVQGIFEARCIDCHGSKKQKGDLRLDSQEAALAEVIKPGKSGESELYKNISLPADHEDIMPPKGDPLTKEQIATIKQWIDEGANWPKELVLISAKDRAAAEAAAKKLPEPEIKEAPVSDAEKAAIAKLASGEGIGEKFGAPLVMALAQNTQLIYANFRLVGKDVRDEHLAPLADIQNLSELDLANTQITAAGLKHISNANNLTKLSLANTSLDDAALKQIEGLTNLMSLNLYNTKVTDAGLASLKNMKFLRKVYAWQSGVTEQGAAELNKALPNVDVNLGFKLAKVEPKKEEKKEEKKEPKKEEKKEVKKPEEKKEPKKEEKKEVKKPEEKKEAPKPEEKKEAKKAEVKQVAFNKKCPVSGKDVDPAKLFAINFCCGNCLGDFTKDPTKHIAKVKGPDNKKCPISGKDIDASKQFVIGFCCGNCLGDFTKDPAKHIAKVQK</sequence>
<evidence type="ECO:0000259" key="5">
    <source>
        <dbReference type="PROSITE" id="PS51007"/>
    </source>
</evidence>
<dbReference type="InterPro" id="IPR032675">
    <property type="entry name" value="LRR_dom_sf"/>
</dbReference>
<dbReference type="PANTHER" id="PTHR35889:SF3">
    <property type="entry name" value="F-BOX DOMAIN-CONTAINING PROTEIN"/>
    <property type="match status" value="1"/>
</dbReference>
<dbReference type="AlphaFoldDB" id="A0A381UXX1"/>
<protein>
    <recommendedName>
        <fullName evidence="5">Cytochrome c domain-containing protein</fullName>
    </recommendedName>
</protein>
<reference evidence="6" key="1">
    <citation type="submission" date="2018-05" db="EMBL/GenBank/DDBJ databases">
        <authorList>
            <person name="Lanie J.A."/>
            <person name="Ng W.-L."/>
            <person name="Kazmierczak K.M."/>
            <person name="Andrzejewski T.M."/>
            <person name="Davidsen T.M."/>
            <person name="Wayne K.J."/>
            <person name="Tettelin H."/>
            <person name="Glass J.I."/>
            <person name="Rusch D."/>
            <person name="Podicherti R."/>
            <person name="Tsui H.-C.T."/>
            <person name="Winkler M.E."/>
        </authorList>
    </citation>
    <scope>NUCLEOTIDE SEQUENCE</scope>
</reference>
<keyword evidence="1" id="KW-0349">Heme</keyword>
<dbReference type="SUPFAM" id="SSF52047">
    <property type="entry name" value="RNI-like"/>
    <property type="match status" value="1"/>
</dbReference>
<dbReference type="InterPro" id="IPR011429">
    <property type="entry name" value="Cyt_c_Planctomycete-type"/>
</dbReference>
<dbReference type="Gene3D" id="1.10.760.10">
    <property type="entry name" value="Cytochrome c-like domain"/>
    <property type="match status" value="1"/>
</dbReference>
<evidence type="ECO:0000313" key="6">
    <source>
        <dbReference type="EMBL" id="SVA32960.1"/>
    </source>
</evidence>
<feature type="domain" description="Cytochrome c" evidence="5">
    <location>
        <begin position="25"/>
        <end position="111"/>
    </location>
</feature>
<dbReference type="GO" id="GO:0009055">
    <property type="term" value="F:electron transfer activity"/>
    <property type="evidence" value="ECO:0007669"/>
    <property type="project" value="InterPro"/>
</dbReference>
<accession>A0A381UXX1</accession>
<dbReference type="InterPro" id="IPR036909">
    <property type="entry name" value="Cyt_c-like_dom_sf"/>
</dbReference>
<proteinExistence type="predicted"/>
<dbReference type="Pfam" id="PF07635">
    <property type="entry name" value="PSCyt1"/>
    <property type="match status" value="1"/>
</dbReference>
<dbReference type="GO" id="GO:0046872">
    <property type="term" value="F:metal ion binding"/>
    <property type="evidence" value="ECO:0007669"/>
    <property type="project" value="UniProtKB-KW"/>
</dbReference>
<dbReference type="PROSITE" id="PS51007">
    <property type="entry name" value="CYTC"/>
    <property type="match status" value="1"/>
</dbReference>